<organism evidence="2 3">
    <name type="scientific">Hansschlegelia zhihuaiae</name>
    <dbReference type="NCBI Taxonomy" id="405005"/>
    <lineage>
        <taxon>Bacteria</taxon>
        <taxon>Pseudomonadati</taxon>
        <taxon>Pseudomonadota</taxon>
        <taxon>Alphaproteobacteria</taxon>
        <taxon>Hyphomicrobiales</taxon>
        <taxon>Methylopilaceae</taxon>
        <taxon>Hansschlegelia</taxon>
    </lineage>
</organism>
<accession>A0A4Q0M3W2</accession>
<dbReference type="OrthoDB" id="528805at2"/>
<dbReference type="InterPro" id="IPR001387">
    <property type="entry name" value="Cro/C1-type_HTH"/>
</dbReference>
<sequence>MPDSQRCQVRAGLRPQTPTRSAIWRWVKCWLFRQSKGVIADDIAASAIRRQAQHSRFGHIADPTNKRIWLCQRIRQMQNRIAEIRKSKRLSQQALADAVGSHWITISKLERGVMQLTSSWIDRLASALSVKPEDLISKGRSIEEINFWGFIEEGGEVDIESGDDRHIKSFTPKSDDFVSFWLMVSEDALAPFCNHGDIIRFVTVDESEAEHYLKKLCMAVVKESDGNRYGYVGFLNGGSRSGLFTIRPAVGKPIRDLILHELHVASELRFMMPWDKIDETVG</sequence>
<reference evidence="2 3" key="1">
    <citation type="submission" date="2018-12" db="EMBL/GenBank/DDBJ databases">
        <title>bacterium Hansschlegelia zhihuaiae S113.</title>
        <authorList>
            <person name="He J."/>
        </authorList>
    </citation>
    <scope>NUCLEOTIDE SEQUENCE [LARGE SCALE GENOMIC DNA]</scope>
    <source>
        <strain evidence="2 3">S 113</strain>
    </source>
</reference>
<gene>
    <name evidence="2" type="ORF">EK403_21220</name>
</gene>
<dbReference type="CDD" id="cd00093">
    <property type="entry name" value="HTH_XRE"/>
    <property type="match status" value="1"/>
</dbReference>
<dbReference type="RefSeq" id="WP_128779457.1">
    <property type="nucleotide sequence ID" value="NZ_RYFI01000032.1"/>
</dbReference>
<evidence type="ECO:0000259" key="1">
    <source>
        <dbReference type="PROSITE" id="PS50943"/>
    </source>
</evidence>
<evidence type="ECO:0000313" key="2">
    <source>
        <dbReference type="EMBL" id="RXF67555.1"/>
    </source>
</evidence>
<evidence type="ECO:0000313" key="3">
    <source>
        <dbReference type="Proteomes" id="UP000289708"/>
    </source>
</evidence>
<dbReference type="InterPro" id="IPR010982">
    <property type="entry name" value="Lambda_DNA-bd_dom_sf"/>
</dbReference>
<dbReference type="Proteomes" id="UP000289708">
    <property type="component" value="Unassembled WGS sequence"/>
</dbReference>
<dbReference type="Pfam" id="PF01381">
    <property type="entry name" value="HTH_3"/>
    <property type="match status" value="1"/>
</dbReference>
<comment type="caution">
    <text evidence="2">The sequence shown here is derived from an EMBL/GenBank/DDBJ whole genome shotgun (WGS) entry which is preliminary data.</text>
</comment>
<protein>
    <submittedName>
        <fullName evidence="2">XRE family transcriptional regulator</fullName>
    </submittedName>
</protein>
<dbReference type="SMART" id="SM00530">
    <property type="entry name" value="HTH_XRE"/>
    <property type="match status" value="1"/>
</dbReference>
<dbReference type="PROSITE" id="PS50943">
    <property type="entry name" value="HTH_CROC1"/>
    <property type="match status" value="1"/>
</dbReference>
<feature type="domain" description="HTH cro/C1-type" evidence="1">
    <location>
        <begin position="81"/>
        <end position="135"/>
    </location>
</feature>
<dbReference type="GO" id="GO:0003677">
    <property type="term" value="F:DNA binding"/>
    <property type="evidence" value="ECO:0007669"/>
    <property type="project" value="InterPro"/>
</dbReference>
<dbReference type="Gene3D" id="1.10.260.40">
    <property type="entry name" value="lambda repressor-like DNA-binding domains"/>
    <property type="match status" value="1"/>
</dbReference>
<dbReference type="EMBL" id="RYFI01000032">
    <property type="protein sequence ID" value="RXF67555.1"/>
    <property type="molecule type" value="Genomic_DNA"/>
</dbReference>
<proteinExistence type="predicted"/>
<name>A0A4Q0M3W2_9HYPH</name>
<dbReference type="AlphaFoldDB" id="A0A4Q0M3W2"/>
<dbReference type="SUPFAM" id="SSF47413">
    <property type="entry name" value="lambda repressor-like DNA-binding domains"/>
    <property type="match status" value="1"/>
</dbReference>
<keyword evidence="3" id="KW-1185">Reference proteome</keyword>